<reference evidence="2" key="1">
    <citation type="journal article" date="2011" name="Genome Biol.">
        <title>Comparative and functional genomics provide insights into the pathogenicity of dermatophytic fungi.</title>
        <authorList>
            <person name="Burmester A."/>
            <person name="Shelest E."/>
            <person name="Gloeckner G."/>
            <person name="Heddergott C."/>
            <person name="Schindler S."/>
            <person name="Staib P."/>
            <person name="Heidel A."/>
            <person name="Felder M."/>
            <person name="Petzold A."/>
            <person name="Szafranski K."/>
            <person name="Feuermann M."/>
            <person name="Pedruzzi I."/>
            <person name="Priebe S."/>
            <person name="Groth M."/>
            <person name="Winkler R."/>
            <person name="Li W."/>
            <person name="Kniemeyer O."/>
            <person name="Schroeckh V."/>
            <person name="Hertweck C."/>
            <person name="Hube B."/>
            <person name="White T.C."/>
            <person name="Platzer M."/>
            <person name="Guthke R."/>
            <person name="Heitman J."/>
            <person name="Woestemeyer J."/>
            <person name="Zipfel P.F."/>
            <person name="Monod M."/>
            <person name="Brakhage A.A."/>
        </authorList>
    </citation>
    <scope>NUCLEOTIDE SEQUENCE [LARGE SCALE GENOMIC DNA]</scope>
    <source>
        <strain evidence="2">HKI 0517</strain>
    </source>
</reference>
<dbReference type="RefSeq" id="XP_003019761.1">
    <property type="nucleotide sequence ID" value="XM_003019715.1"/>
</dbReference>
<name>D4DG82_TRIVH</name>
<dbReference type="HOGENOM" id="CLU_077210_0_0_1"/>
<evidence type="ECO:0000313" key="2">
    <source>
        <dbReference type="Proteomes" id="UP000008383"/>
    </source>
</evidence>
<dbReference type="OrthoDB" id="4184477at2759"/>
<dbReference type="EMBL" id="ACYE01000348">
    <property type="protein sequence ID" value="EFE39137.1"/>
    <property type="molecule type" value="Genomic_DNA"/>
</dbReference>
<dbReference type="KEGG" id="tve:TRV_06184"/>
<accession>D4DG82</accession>
<gene>
    <name evidence="1" type="ORF">TRV_06184</name>
</gene>
<protein>
    <submittedName>
        <fullName evidence="1">Uncharacterized protein</fullName>
    </submittedName>
</protein>
<dbReference type="Proteomes" id="UP000008383">
    <property type="component" value="Unassembled WGS sequence"/>
</dbReference>
<dbReference type="GeneID" id="9583695"/>
<dbReference type="AlphaFoldDB" id="D4DG82"/>
<proteinExistence type="predicted"/>
<comment type="caution">
    <text evidence="1">The sequence shown here is derived from an EMBL/GenBank/DDBJ whole genome shotgun (WGS) entry which is preliminary data.</text>
</comment>
<organism evidence="1 2">
    <name type="scientific">Trichophyton verrucosum (strain HKI 0517)</name>
    <dbReference type="NCBI Taxonomy" id="663202"/>
    <lineage>
        <taxon>Eukaryota</taxon>
        <taxon>Fungi</taxon>
        <taxon>Dikarya</taxon>
        <taxon>Ascomycota</taxon>
        <taxon>Pezizomycotina</taxon>
        <taxon>Eurotiomycetes</taxon>
        <taxon>Eurotiomycetidae</taxon>
        <taxon>Onygenales</taxon>
        <taxon>Arthrodermataceae</taxon>
        <taxon>Trichophyton</taxon>
    </lineage>
</organism>
<evidence type="ECO:0000313" key="1">
    <source>
        <dbReference type="EMBL" id="EFE39137.1"/>
    </source>
</evidence>
<keyword evidence="2" id="KW-1185">Reference proteome</keyword>
<sequence>MSKSLEDSEHLEVSPACHPLAVGNPGDARPSPEQISIVVSILIEAGICCCFVEEYALIYFGASRLPNAIGRTDFWLLLPASYCHIACVPENLEWSKGNLPYPKLQVYVQSLIDTKNLGDLEDLVDGMDLPEEWGEQNLSLEGHADSNWSTKCIEALRADGTEELFIFVDPRPTPQREIWQNCVRNKQRRMGWKYSPDIYATRFRRHGSKDPRVHYRYGM</sequence>